<keyword evidence="9" id="KW-0472">Membrane</keyword>
<dbReference type="PANTHER" id="PTHR43065:SF10">
    <property type="entry name" value="PEROXIDE STRESS-ACTIVATED HISTIDINE KINASE MAK3"/>
    <property type="match status" value="1"/>
</dbReference>
<dbReference type="InterPro" id="IPR005467">
    <property type="entry name" value="His_kinase_dom"/>
</dbReference>
<keyword evidence="9" id="KW-1133">Transmembrane helix</keyword>
<dbReference type="InterPro" id="IPR003661">
    <property type="entry name" value="HisK_dim/P_dom"/>
</dbReference>
<dbReference type="Pfam" id="PF02518">
    <property type="entry name" value="HATPase_c"/>
    <property type="match status" value="1"/>
</dbReference>
<dbReference type="Proteomes" id="UP000177515">
    <property type="component" value="Chromosome 2"/>
</dbReference>
<dbReference type="Pfam" id="PF00512">
    <property type="entry name" value="HisKA"/>
    <property type="match status" value="1"/>
</dbReference>
<keyword evidence="5" id="KW-0547">Nucleotide-binding</keyword>
<reference evidence="11 12" key="1">
    <citation type="submission" date="2016-10" db="EMBL/GenBank/DDBJ databases">
        <title>Complete genome sequences of three Cupriavidus strains isolated from various Malaysian environments.</title>
        <authorList>
            <person name="Abdullah A.A.-A."/>
            <person name="Shafie N.A.H."/>
            <person name="Lau N.S."/>
        </authorList>
    </citation>
    <scope>NUCLEOTIDE SEQUENCE [LARGE SCALE GENOMIC DNA]</scope>
    <source>
        <strain evidence="11 12">USMAA1020</strain>
    </source>
</reference>
<feature type="transmembrane region" description="Helical" evidence="9">
    <location>
        <begin position="103"/>
        <end position="121"/>
    </location>
</feature>
<name>A0A1D9IDH1_9BURK</name>
<dbReference type="EMBL" id="CP017755">
    <property type="protein sequence ID" value="AOZ10130.1"/>
    <property type="molecule type" value="Genomic_DNA"/>
</dbReference>
<dbReference type="InterPro" id="IPR036890">
    <property type="entry name" value="HATPase_C_sf"/>
</dbReference>
<dbReference type="PROSITE" id="PS50109">
    <property type="entry name" value="HIS_KIN"/>
    <property type="match status" value="1"/>
</dbReference>
<dbReference type="Gene3D" id="1.10.287.130">
    <property type="match status" value="1"/>
</dbReference>
<dbReference type="SUPFAM" id="SSF47384">
    <property type="entry name" value="Homodimeric domain of signal transducing histidine kinase"/>
    <property type="match status" value="1"/>
</dbReference>
<proteinExistence type="predicted"/>
<dbReference type="PANTHER" id="PTHR43065">
    <property type="entry name" value="SENSOR HISTIDINE KINASE"/>
    <property type="match status" value="1"/>
</dbReference>
<keyword evidence="3" id="KW-0597">Phosphoprotein</keyword>
<evidence type="ECO:0000256" key="5">
    <source>
        <dbReference type="ARBA" id="ARBA00022741"/>
    </source>
</evidence>
<evidence type="ECO:0000256" key="6">
    <source>
        <dbReference type="ARBA" id="ARBA00022777"/>
    </source>
</evidence>
<feature type="transmembrane region" description="Helical" evidence="9">
    <location>
        <begin position="177"/>
        <end position="195"/>
    </location>
</feature>
<evidence type="ECO:0000256" key="3">
    <source>
        <dbReference type="ARBA" id="ARBA00022553"/>
    </source>
</evidence>
<dbReference type="RefSeq" id="WP_071018633.1">
    <property type="nucleotide sequence ID" value="NZ_CP017755.1"/>
</dbReference>
<evidence type="ECO:0000259" key="10">
    <source>
        <dbReference type="PROSITE" id="PS50109"/>
    </source>
</evidence>
<dbReference type="PRINTS" id="PR00344">
    <property type="entry name" value="BCTRLSENSOR"/>
</dbReference>
<keyword evidence="12" id="KW-1185">Reference proteome</keyword>
<keyword evidence="4" id="KW-0808">Transferase</keyword>
<feature type="transmembrane region" description="Helical" evidence="9">
    <location>
        <begin position="75"/>
        <end position="91"/>
    </location>
</feature>
<keyword evidence="8" id="KW-0902">Two-component regulatory system</keyword>
<sequence length="444" mass="49040">MNKTHQRKHSGGAWTGRFARAWQAVFDTAARAALLDEESVARLRRIQLVGMLGVVGHPLYYWIWSHVFPQRYENLGLRLLCTALFIPLLFASRLSRHGWLSPYALFAITVGLPFAFVFFYLENAGALAWAESVLIAVVILYHFSTAFATISLLSGTAAAVAVFLLGGNSMASIPWDAVLLQLPILAFVIAVLFVIKIDRQVLVEQKQRGMAAALATVAHELRTPLTSLAMTVDGIRARLPRVLPATDPQLPVLLEAAERMRADLAHVHNSIELLVANSKDPLAATKALFDPGTAIHEAIARFPFEPGHARLVRIEGCEPMQVLGNAQLFELVITNLTKNALEAIRRAGKGEIHVRCAITGDSIEVVFRDTATGVPPHVLKQMFQPFFSYPAHRGTGIGLAFCRNVLRSWGASISCDSVEHEYTEFRIRFPRPELRAELLVGLHH</sequence>
<dbReference type="SMART" id="SM00387">
    <property type="entry name" value="HATPase_c"/>
    <property type="match status" value="1"/>
</dbReference>
<feature type="domain" description="Histidine kinase" evidence="10">
    <location>
        <begin position="216"/>
        <end position="433"/>
    </location>
</feature>
<protein>
    <recommendedName>
        <fullName evidence="2">histidine kinase</fullName>
        <ecNumber evidence="2">2.7.13.3</ecNumber>
    </recommendedName>
</protein>
<keyword evidence="9" id="KW-0812">Transmembrane</keyword>
<comment type="catalytic activity">
    <reaction evidence="1">
        <text>ATP + protein L-histidine = ADP + protein N-phospho-L-histidine.</text>
        <dbReference type="EC" id="2.7.13.3"/>
    </reaction>
</comment>
<evidence type="ECO:0000256" key="2">
    <source>
        <dbReference type="ARBA" id="ARBA00012438"/>
    </source>
</evidence>
<evidence type="ECO:0000256" key="9">
    <source>
        <dbReference type="SAM" id="Phobius"/>
    </source>
</evidence>
<dbReference type="SUPFAM" id="SSF55874">
    <property type="entry name" value="ATPase domain of HSP90 chaperone/DNA topoisomerase II/histidine kinase"/>
    <property type="match status" value="1"/>
</dbReference>
<evidence type="ECO:0000256" key="1">
    <source>
        <dbReference type="ARBA" id="ARBA00000085"/>
    </source>
</evidence>
<organism evidence="11 12">
    <name type="scientific">Cupriavidus malaysiensis</name>
    <dbReference type="NCBI Taxonomy" id="367825"/>
    <lineage>
        <taxon>Bacteria</taxon>
        <taxon>Pseudomonadati</taxon>
        <taxon>Pseudomonadota</taxon>
        <taxon>Betaproteobacteria</taxon>
        <taxon>Burkholderiales</taxon>
        <taxon>Burkholderiaceae</taxon>
        <taxon>Cupriavidus</taxon>
    </lineage>
</organism>
<dbReference type="InterPro" id="IPR003594">
    <property type="entry name" value="HATPase_dom"/>
</dbReference>
<feature type="transmembrane region" description="Helical" evidence="9">
    <location>
        <begin position="133"/>
        <end position="165"/>
    </location>
</feature>
<evidence type="ECO:0000256" key="4">
    <source>
        <dbReference type="ARBA" id="ARBA00022679"/>
    </source>
</evidence>
<dbReference type="Gene3D" id="3.30.565.10">
    <property type="entry name" value="Histidine kinase-like ATPase, C-terminal domain"/>
    <property type="match status" value="1"/>
</dbReference>
<keyword evidence="6 11" id="KW-0418">Kinase</keyword>
<evidence type="ECO:0000313" key="12">
    <source>
        <dbReference type="Proteomes" id="UP000177515"/>
    </source>
</evidence>
<dbReference type="InterPro" id="IPR036097">
    <property type="entry name" value="HisK_dim/P_sf"/>
</dbReference>
<evidence type="ECO:0000256" key="8">
    <source>
        <dbReference type="ARBA" id="ARBA00023012"/>
    </source>
</evidence>
<evidence type="ECO:0000313" key="11">
    <source>
        <dbReference type="EMBL" id="AOZ10130.1"/>
    </source>
</evidence>
<accession>A0A1D9IDH1</accession>
<dbReference type="InterPro" id="IPR004358">
    <property type="entry name" value="Sig_transdc_His_kin-like_C"/>
</dbReference>
<dbReference type="CDD" id="cd00082">
    <property type="entry name" value="HisKA"/>
    <property type="match status" value="1"/>
</dbReference>
<keyword evidence="7" id="KW-0067">ATP-binding</keyword>
<dbReference type="GO" id="GO:0016301">
    <property type="term" value="F:kinase activity"/>
    <property type="evidence" value="ECO:0007669"/>
    <property type="project" value="UniProtKB-KW"/>
</dbReference>
<dbReference type="EC" id="2.7.13.3" evidence="2"/>
<gene>
    <name evidence="11" type="ORF">BKK80_31315</name>
</gene>
<evidence type="ECO:0000256" key="7">
    <source>
        <dbReference type="ARBA" id="ARBA00022840"/>
    </source>
</evidence>
<feature type="transmembrane region" description="Helical" evidence="9">
    <location>
        <begin position="46"/>
        <end position="63"/>
    </location>
</feature>